<evidence type="ECO:0000259" key="1">
    <source>
        <dbReference type="Pfam" id="PF03372"/>
    </source>
</evidence>
<evidence type="ECO:0000313" key="3">
    <source>
        <dbReference type="Proteomes" id="UP000693946"/>
    </source>
</evidence>
<feature type="non-terminal residue" evidence="2">
    <location>
        <position position="1"/>
    </location>
</feature>
<dbReference type="InterPro" id="IPR005135">
    <property type="entry name" value="Endo/exonuclease/phosphatase"/>
</dbReference>
<name>A0AAV6PDV9_SOLSE</name>
<dbReference type="AlphaFoldDB" id="A0AAV6PDV9"/>
<evidence type="ECO:0000313" key="2">
    <source>
        <dbReference type="EMBL" id="KAG7454238.1"/>
    </source>
</evidence>
<keyword evidence="3" id="KW-1185">Reference proteome</keyword>
<dbReference type="Pfam" id="PF03372">
    <property type="entry name" value="Exo_endo_phos"/>
    <property type="match status" value="1"/>
</dbReference>
<proteinExistence type="predicted"/>
<organism evidence="2 3">
    <name type="scientific">Solea senegalensis</name>
    <name type="common">Senegalese sole</name>
    <dbReference type="NCBI Taxonomy" id="28829"/>
    <lineage>
        <taxon>Eukaryota</taxon>
        <taxon>Metazoa</taxon>
        <taxon>Chordata</taxon>
        <taxon>Craniata</taxon>
        <taxon>Vertebrata</taxon>
        <taxon>Euteleostomi</taxon>
        <taxon>Actinopterygii</taxon>
        <taxon>Neopterygii</taxon>
        <taxon>Teleostei</taxon>
        <taxon>Neoteleostei</taxon>
        <taxon>Acanthomorphata</taxon>
        <taxon>Carangaria</taxon>
        <taxon>Pleuronectiformes</taxon>
        <taxon>Pleuronectoidei</taxon>
        <taxon>Soleidae</taxon>
        <taxon>Solea</taxon>
    </lineage>
</organism>
<protein>
    <recommendedName>
        <fullName evidence="1">Endonuclease/exonuclease/phosphatase domain-containing protein</fullName>
    </recommendedName>
</protein>
<gene>
    <name evidence="2" type="ORF">JOB18_033394</name>
</gene>
<reference evidence="2 3" key="1">
    <citation type="journal article" date="2021" name="Sci. Rep.">
        <title>Chromosome anchoring in Senegalese sole (Solea senegalensis) reveals sex-associated markers and genome rearrangements in flatfish.</title>
        <authorList>
            <person name="Guerrero-Cozar I."/>
            <person name="Gomez-Garrido J."/>
            <person name="Berbel C."/>
            <person name="Martinez-Blanch J.F."/>
            <person name="Alioto T."/>
            <person name="Claros M.G."/>
            <person name="Gagnaire P.A."/>
            <person name="Manchado M."/>
        </authorList>
    </citation>
    <scope>NUCLEOTIDE SEQUENCE [LARGE SCALE GENOMIC DNA]</scope>
    <source>
        <strain evidence="2">Sse05_10M</strain>
    </source>
</reference>
<feature type="domain" description="Endonuclease/exonuclease/phosphatase" evidence="1">
    <location>
        <begin position="4"/>
        <end position="70"/>
    </location>
</feature>
<accession>A0AAV6PDV9</accession>
<sequence>PLGHFLEELDVLLSNIPENGPPLVLLGDFNIQSEKSSDLLLLLSSLSLSLAPSPPTHRAGNHLDLIFTRNCSTSDLKI</sequence>
<dbReference type="EMBL" id="JAGKHQ010001608">
    <property type="protein sequence ID" value="KAG7454238.1"/>
    <property type="molecule type" value="Genomic_DNA"/>
</dbReference>
<dbReference type="GO" id="GO:0003824">
    <property type="term" value="F:catalytic activity"/>
    <property type="evidence" value="ECO:0007669"/>
    <property type="project" value="InterPro"/>
</dbReference>
<dbReference type="Proteomes" id="UP000693946">
    <property type="component" value="Unassembled WGS sequence"/>
</dbReference>
<comment type="caution">
    <text evidence="2">The sequence shown here is derived from an EMBL/GenBank/DDBJ whole genome shotgun (WGS) entry which is preliminary data.</text>
</comment>